<dbReference type="Proteomes" id="UP001054837">
    <property type="component" value="Unassembled WGS sequence"/>
</dbReference>
<evidence type="ECO:0000313" key="4">
    <source>
        <dbReference type="Proteomes" id="UP001054837"/>
    </source>
</evidence>
<dbReference type="AlphaFoldDB" id="A0AAV4UW74"/>
<feature type="compositionally biased region" description="Acidic residues" evidence="1">
    <location>
        <begin position="121"/>
        <end position="151"/>
    </location>
</feature>
<dbReference type="Gene3D" id="2.10.80.10">
    <property type="entry name" value="Lipase, subunit A"/>
    <property type="match status" value="1"/>
</dbReference>
<comment type="caution">
    <text evidence="3">The sequence shown here is derived from an EMBL/GenBank/DDBJ whole genome shotgun (WGS) entry which is preliminary data.</text>
</comment>
<evidence type="ECO:0000256" key="1">
    <source>
        <dbReference type="SAM" id="MobiDB-lite"/>
    </source>
</evidence>
<sequence>MKVIVFCVVLVAFLAISEARTRCHDNDDCEDDECCIAKGVFGIRKGVCRKLAEKKTDKCIDESCSEEEETYGFFDHKYVDHCPCASGLSCEPTEVKDLPFIGTIKIDERCVEGEQTTPAEPEPETETEPEPEPETEPEPEPEPETEAPSEE</sequence>
<accession>A0AAV4UW74</accession>
<dbReference type="EMBL" id="BPLQ01012023">
    <property type="protein sequence ID" value="GIY61978.1"/>
    <property type="molecule type" value="Genomic_DNA"/>
</dbReference>
<organism evidence="3 4">
    <name type="scientific">Caerostris darwini</name>
    <dbReference type="NCBI Taxonomy" id="1538125"/>
    <lineage>
        <taxon>Eukaryota</taxon>
        <taxon>Metazoa</taxon>
        <taxon>Ecdysozoa</taxon>
        <taxon>Arthropoda</taxon>
        <taxon>Chelicerata</taxon>
        <taxon>Arachnida</taxon>
        <taxon>Araneae</taxon>
        <taxon>Araneomorphae</taxon>
        <taxon>Entelegynae</taxon>
        <taxon>Araneoidea</taxon>
        <taxon>Araneidae</taxon>
        <taxon>Caerostris</taxon>
    </lineage>
</organism>
<keyword evidence="4" id="KW-1185">Reference proteome</keyword>
<feature type="region of interest" description="Disordered" evidence="1">
    <location>
        <begin position="108"/>
        <end position="151"/>
    </location>
</feature>
<evidence type="ECO:0000256" key="2">
    <source>
        <dbReference type="SAM" id="SignalP"/>
    </source>
</evidence>
<evidence type="ECO:0000313" key="3">
    <source>
        <dbReference type="EMBL" id="GIY61978.1"/>
    </source>
</evidence>
<feature type="signal peptide" evidence="2">
    <location>
        <begin position="1"/>
        <end position="19"/>
    </location>
</feature>
<feature type="chain" id="PRO_5043573751" evidence="2">
    <location>
        <begin position="20"/>
        <end position="151"/>
    </location>
</feature>
<keyword evidence="2" id="KW-0732">Signal</keyword>
<name>A0AAV4UW74_9ARAC</name>
<protein>
    <submittedName>
        <fullName evidence="3">Uncharacterized protein</fullName>
    </submittedName>
</protein>
<gene>
    <name evidence="3" type="primary">AVEN_60810_1</name>
    <name evidence="3" type="ORF">CDAR_78741</name>
</gene>
<proteinExistence type="predicted"/>
<reference evidence="3 4" key="1">
    <citation type="submission" date="2021-06" db="EMBL/GenBank/DDBJ databases">
        <title>Caerostris darwini draft genome.</title>
        <authorList>
            <person name="Kono N."/>
            <person name="Arakawa K."/>
        </authorList>
    </citation>
    <scope>NUCLEOTIDE SEQUENCE [LARGE SCALE GENOMIC DNA]</scope>
</reference>